<keyword evidence="2" id="KW-1185">Reference proteome</keyword>
<sequence length="118" mass="12829">MALAARSTFFPCGCTFRAAPRLGMLVVAQGVSRVAPLPLLAVSQRCLSLWQEWRPCFCVKSRLIQEPFCALKGTCDRRRGTERELGGMGATHQCDKSKAGALSGKGKVFGSNYMGNEE</sequence>
<proteinExistence type="predicted"/>
<evidence type="ECO:0000313" key="2">
    <source>
        <dbReference type="Proteomes" id="UP000824540"/>
    </source>
</evidence>
<organism evidence="1 2">
    <name type="scientific">Albula glossodonta</name>
    <name type="common">roundjaw bonefish</name>
    <dbReference type="NCBI Taxonomy" id="121402"/>
    <lineage>
        <taxon>Eukaryota</taxon>
        <taxon>Metazoa</taxon>
        <taxon>Chordata</taxon>
        <taxon>Craniata</taxon>
        <taxon>Vertebrata</taxon>
        <taxon>Euteleostomi</taxon>
        <taxon>Actinopterygii</taxon>
        <taxon>Neopterygii</taxon>
        <taxon>Teleostei</taxon>
        <taxon>Albuliformes</taxon>
        <taxon>Albulidae</taxon>
        <taxon>Albula</taxon>
    </lineage>
</organism>
<gene>
    <name evidence="1" type="ORF">JZ751_014300</name>
</gene>
<accession>A0A8T2NSY9</accession>
<comment type="caution">
    <text evidence="1">The sequence shown here is derived from an EMBL/GenBank/DDBJ whole genome shotgun (WGS) entry which is preliminary data.</text>
</comment>
<name>A0A8T2NSY9_9TELE</name>
<dbReference type="AlphaFoldDB" id="A0A8T2NSY9"/>
<reference evidence="1" key="1">
    <citation type="thesis" date="2021" institute="BYU ScholarsArchive" country="Provo, UT, USA">
        <title>Applications of and Algorithms for Genome Assembly and Genomic Analyses with an Emphasis on Marine Teleosts.</title>
        <authorList>
            <person name="Pickett B.D."/>
        </authorList>
    </citation>
    <scope>NUCLEOTIDE SEQUENCE</scope>
    <source>
        <strain evidence="1">HI-2016</strain>
    </source>
</reference>
<dbReference type="Proteomes" id="UP000824540">
    <property type="component" value="Unassembled WGS sequence"/>
</dbReference>
<dbReference type="EMBL" id="JAFBMS010000024">
    <property type="protein sequence ID" value="KAG9343319.1"/>
    <property type="molecule type" value="Genomic_DNA"/>
</dbReference>
<evidence type="ECO:0000313" key="1">
    <source>
        <dbReference type="EMBL" id="KAG9343319.1"/>
    </source>
</evidence>
<protein>
    <submittedName>
        <fullName evidence="1">Uncharacterized protein</fullName>
    </submittedName>
</protein>